<dbReference type="SUPFAM" id="SSF69572">
    <property type="entry name" value="Activating enzymes of the ubiquitin-like proteins"/>
    <property type="match status" value="1"/>
</dbReference>
<dbReference type="PROSITE" id="PS50206">
    <property type="entry name" value="RHODANESE_3"/>
    <property type="match status" value="1"/>
</dbReference>
<reference evidence="2 3" key="1">
    <citation type="submission" date="2020-07" db="EMBL/GenBank/DDBJ databases">
        <title>Sequencing the genomes of 1000 actinobacteria strains.</title>
        <authorList>
            <person name="Klenk H.-P."/>
        </authorList>
    </citation>
    <scope>NUCLEOTIDE SEQUENCE [LARGE SCALE GENOMIC DNA]</scope>
    <source>
        <strain evidence="2 3">DSM 23141</strain>
    </source>
</reference>
<protein>
    <submittedName>
        <fullName evidence="2">Adenylyltransferase/sulfurtransferase</fullName>
    </submittedName>
</protein>
<dbReference type="InterPro" id="IPR000594">
    <property type="entry name" value="ThiF_NAD_FAD-bd"/>
</dbReference>
<dbReference type="AlphaFoldDB" id="A0A852YC19"/>
<gene>
    <name evidence="2" type="ORF">BJ979_001460</name>
</gene>
<feature type="domain" description="Rhodanese" evidence="1">
    <location>
        <begin position="254"/>
        <end position="341"/>
    </location>
</feature>
<proteinExistence type="predicted"/>
<dbReference type="InterPro" id="IPR001763">
    <property type="entry name" value="Rhodanese-like_dom"/>
</dbReference>
<evidence type="ECO:0000259" key="1">
    <source>
        <dbReference type="PROSITE" id="PS50206"/>
    </source>
</evidence>
<dbReference type="EMBL" id="JACBZY010000001">
    <property type="protein sequence ID" value="NYG98834.1"/>
    <property type="molecule type" value="Genomic_DNA"/>
</dbReference>
<dbReference type="InterPro" id="IPR050229">
    <property type="entry name" value="GlpE_sulfurtransferase"/>
</dbReference>
<dbReference type="Gene3D" id="3.40.50.720">
    <property type="entry name" value="NAD(P)-binding Rossmann-like Domain"/>
    <property type="match status" value="2"/>
</dbReference>
<dbReference type="Proteomes" id="UP000553888">
    <property type="component" value="Unassembled WGS sequence"/>
</dbReference>
<sequence>MESERSVRERLSSASVTVVGAGAIGSRVATTLAASGVGTIEIVDDARDGETWRAETVAGAIAATVATTHPQTVVRARPTRLAAGSTFDLLLDADLVIDASDDPATRYASNDGAAVVSIPMVWATADAEGGEIGSGWDEIELDYRDAHPEHAADGEPASGARRRPGEPSLALVTATAALASEFALTLLRDRGTAGLLVLLDRTGTVGERMLLSRAEQVRPGSIEEVTAPVEHPDDLGVSAVELAQLLAPESLGLVEERPVLLDVREPAEAEIARIPGSLLIPFGELTLRMGELDPAKPLVVYCHHGIRSDEALTILRRQGFAARHLTGGIESWSLTVDPAVPRY</sequence>
<dbReference type="Pfam" id="PF00581">
    <property type="entry name" value="Rhodanese"/>
    <property type="match status" value="1"/>
</dbReference>
<dbReference type="Gene3D" id="3.40.250.10">
    <property type="entry name" value="Rhodanese-like domain"/>
    <property type="match status" value="1"/>
</dbReference>
<organism evidence="2 3">
    <name type="scientific">Schumannella luteola</name>
    <dbReference type="NCBI Taxonomy" id="472059"/>
    <lineage>
        <taxon>Bacteria</taxon>
        <taxon>Bacillati</taxon>
        <taxon>Actinomycetota</taxon>
        <taxon>Actinomycetes</taxon>
        <taxon>Micrococcales</taxon>
        <taxon>Microbacteriaceae</taxon>
        <taxon>Schumannella</taxon>
    </lineage>
</organism>
<keyword evidence="2" id="KW-0548">Nucleotidyltransferase</keyword>
<keyword evidence="3" id="KW-1185">Reference proteome</keyword>
<dbReference type="SMART" id="SM00450">
    <property type="entry name" value="RHOD"/>
    <property type="match status" value="1"/>
</dbReference>
<dbReference type="SUPFAM" id="SSF52821">
    <property type="entry name" value="Rhodanese/Cell cycle control phosphatase"/>
    <property type="match status" value="1"/>
</dbReference>
<dbReference type="InterPro" id="IPR035985">
    <property type="entry name" value="Ubiquitin-activating_enz"/>
</dbReference>
<keyword evidence="2" id="KW-0808">Transferase</keyword>
<dbReference type="Pfam" id="PF00899">
    <property type="entry name" value="ThiF"/>
    <property type="match status" value="1"/>
</dbReference>
<name>A0A852YC19_9MICO</name>
<dbReference type="PANTHER" id="PTHR43031">
    <property type="entry name" value="FAD-DEPENDENT OXIDOREDUCTASE"/>
    <property type="match status" value="1"/>
</dbReference>
<accession>A0A852YC19</accession>
<dbReference type="GO" id="GO:0016779">
    <property type="term" value="F:nucleotidyltransferase activity"/>
    <property type="evidence" value="ECO:0007669"/>
    <property type="project" value="UniProtKB-KW"/>
</dbReference>
<dbReference type="PANTHER" id="PTHR43031:SF17">
    <property type="entry name" value="SULFURTRANSFERASE YTWF-RELATED"/>
    <property type="match status" value="1"/>
</dbReference>
<comment type="caution">
    <text evidence="2">The sequence shown here is derived from an EMBL/GenBank/DDBJ whole genome shotgun (WGS) entry which is preliminary data.</text>
</comment>
<dbReference type="InterPro" id="IPR036873">
    <property type="entry name" value="Rhodanese-like_dom_sf"/>
</dbReference>
<dbReference type="RefSeq" id="WP_179566674.1">
    <property type="nucleotide sequence ID" value="NZ_JACBZY010000001.1"/>
</dbReference>
<evidence type="ECO:0000313" key="3">
    <source>
        <dbReference type="Proteomes" id="UP000553888"/>
    </source>
</evidence>
<dbReference type="GO" id="GO:0008641">
    <property type="term" value="F:ubiquitin-like modifier activating enzyme activity"/>
    <property type="evidence" value="ECO:0007669"/>
    <property type="project" value="InterPro"/>
</dbReference>
<evidence type="ECO:0000313" key="2">
    <source>
        <dbReference type="EMBL" id="NYG98834.1"/>
    </source>
</evidence>